<name>A0A1G9IV50_9ACTN</name>
<feature type="region of interest" description="Disordered" evidence="2">
    <location>
        <begin position="70"/>
        <end position="115"/>
    </location>
</feature>
<dbReference type="STRING" id="633440.SAMN05421869_12465"/>
<dbReference type="PANTHER" id="PTHR15462:SF19">
    <property type="entry name" value="PEPTIDASE S1 DOMAIN-CONTAINING PROTEIN"/>
    <property type="match status" value="1"/>
</dbReference>
<reference evidence="4 5" key="1">
    <citation type="submission" date="2016-10" db="EMBL/GenBank/DDBJ databases">
        <authorList>
            <person name="de Groot N.N."/>
        </authorList>
    </citation>
    <scope>NUCLEOTIDE SEQUENCE [LARGE SCALE GENOMIC DNA]</scope>
    <source>
        <strain evidence="4 5">CGMCC 4.6533</strain>
    </source>
</reference>
<feature type="signal peptide" evidence="3">
    <location>
        <begin position="1"/>
        <end position="36"/>
    </location>
</feature>
<dbReference type="InterPro" id="IPR009003">
    <property type="entry name" value="Peptidase_S1_PA"/>
</dbReference>
<evidence type="ECO:0000256" key="3">
    <source>
        <dbReference type="SAM" id="SignalP"/>
    </source>
</evidence>
<proteinExistence type="predicted"/>
<dbReference type="RefSeq" id="WP_143044056.1">
    <property type="nucleotide sequence ID" value="NZ_FNDJ01000024.1"/>
</dbReference>
<dbReference type="Gene3D" id="2.40.10.10">
    <property type="entry name" value="Trypsin-like serine proteases"/>
    <property type="match status" value="2"/>
</dbReference>
<evidence type="ECO:0000313" key="4">
    <source>
        <dbReference type="EMBL" id="SDL29219.1"/>
    </source>
</evidence>
<protein>
    <recommendedName>
        <fullName evidence="6">V8-like Glu-specific endopeptidase</fullName>
    </recommendedName>
</protein>
<evidence type="ECO:0000256" key="1">
    <source>
        <dbReference type="ARBA" id="ARBA00022729"/>
    </source>
</evidence>
<dbReference type="Proteomes" id="UP000199202">
    <property type="component" value="Unassembled WGS sequence"/>
</dbReference>
<gene>
    <name evidence="4" type="ORF">SAMN05421869_12465</name>
</gene>
<dbReference type="AlphaFoldDB" id="A0A1G9IV50"/>
<dbReference type="InterPro" id="IPR043504">
    <property type="entry name" value="Peptidase_S1_PA_chymotrypsin"/>
</dbReference>
<evidence type="ECO:0008006" key="6">
    <source>
        <dbReference type="Google" id="ProtNLM"/>
    </source>
</evidence>
<dbReference type="PANTHER" id="PTHR15462">
    <property type="entry name" value="SERINE PROTEASE"/>
    <property type="match status" value="1"/>
</dbReference>
<accession>A0A1G9IV50</accession>
<sequence>MTRHYRRNLRSAGKRSLVILGTLTLTAALTAGSVHATTTTSNAADPAQATIQKSGQSAAELTAYWTPARLEQAKPTLPTDVEGARKTSSLPASKLPAISSPGTQPAKAPAPTPVPGDNTLNVVQAQRWNTHGVMPARTIGKLFYTNDQGADRFCSASVINANNRNTIWTAGHCVHRENGGGSTGWFTNFLFRPDFDAGSSLGAWGWELASSPQGWTVNGDWAYDIAAIALAPNASGNVQDITGSQGYHFNSGSRTYQAYAFGYPEDSAPTDRPEMDGQRLWYCTGATWQPPSDSRMGFHCDMFHGASGGPVLYDLQLARGWGYIISANSWHFFANDEWRDPYLGDAAVNVYNTVKDQ</sequence>
<evidence type="ECO:0000313" key="5">
    <source>
        <dbReference type="Proteomes" id="UP000199202"/>
    </source>
</evidence>
<keyword evidence="5" id="KW-1185">Reference proteome</keyword>
<evidence type="ECO:0000256" key="2">
    <source>
        <dbReference type="SAM" id="MobiDB-lite"/>
    </source>
</evidence>
<organism evidence="4 5">
    <name type="scientific">Nonomuraea jiangxiensis</name>
    <dbReference type="NCBI Taxonomy" id="633440"/>
    <lineage>
        <taxon>Bacteria</taxon>
        <taxon>Bacillati</taxon>
        <taxon>Actinomycetota</taxon>
        <taxon>Actinomycetes</taxon>
        <taxon>Streptosporangiales</taxon>
        <taxon>Streptosporangiaceae</taxon>
        <taxon>Nonomuraea</taxon>
    </lineage>
</organism>
<dbReference type="OrthoDB" id="5121599at2"/>
<keyword evidence="1 3" id="KW-0732">Signal</keyword>
<dbReference type="InterPro" id="IPR050966">
    <property type="entry name" value="Glutamyl_endopeptidase"/>
</dbReference>
<feature type="chain" id="PRO_5011764538" description="V8-like Glu-specific endopeptidase" evidence="3">
    <location>
        <begin position="37"/>
        <end position="357"/>
    </location>
</feature>
<dbReference type="SUPFAM" id="SSF50494">
    <property type="entry name" value="Trypsin-like serine proteases"/>
    <property type="match status" value="1"/>
</dbReference>
<dbReference type="EMBL" id="FNDJ01000024">
    <property type="protein sequence ID" value="SDL29219.1"/>
    <property type="molecule type" value="Genomic_DNA"/>
</dbReference>